<feature type="domain" description="RanBP2-type" evidence="14">
    <location>
        <begin position="206"/>
        <end position="235"/>
    </location>
</feature>
<comment type="caution">
    <text evidence="15">The sequence shown here is derived from an EMBL/GenBank/DDBJ whole genome shotgun (WGS) entry which is preliminary data.</text>
</comment>
<evidence type="ECO:0000256" key="5">
    <source>
        <dbReference type="ARBA" id="ARBA00022771"/>
    </source>
</evidence>
<dbReference type="AlphaFoldDB" id="A0AA36N556"/>
<evidence type="ECO:0000256" key="8">
    <source>
        <dbReference type="ARBA" id="ARBA00022884"/>
    </source>
</evidence>
<organism evidence="15 16">
    <name type="scientific">Effrenium voratum</name>
    <dbReference type="NCBI Taxonomy" id="2562239"/>
    <lineage>
        <taxon>Eukaryota</taxon>
        <taxon>Sar</taxon>
        <taxon>Alveolata</taxon>
        <taxon>Dinophyceae</taxon>
        <taxon>Suessiales</taxon>
        <taxon>Symbiodiniaceae</taxon>
        <taxon>Effrenium</taxon>
    </lineage>
</organism>
<evidence type="ECO:0000256" key="6">
    <source>
        <dbReference type="ARBA" id="ARBA00022801"/>
    </source>
</evidence>
<dbReference type="PROSITE" id="PS01358">
    <property type="entry name" value="ZF_RANBP2_1"/>
    <property type="match status" value="1"/>
</dbReference>
<evidence type="ECO:0000259" key="14">
    <source>
        <dbReference type="PROSITE" id="PS50199"/>
    </source>
</evidence>
<dbReference type="Gene3D" id="3.30.70.330">
    <property type="match status" value="2"/>
</dbReference>
<feature type="region of interest" description="Disordered" evidence="12">
    <location>
        <begin position="418"/>
        <end position="439"/>
    </location>
</feature>
<dbReference type="SUPFAM" id="SSF90209">
    <property type="entry name" value="Ran binding protein zinc finger-like"/>
    <property type="match status" value="1"/>
</dbReference>
<keyword evidence="5 11" id="KW-0863">Zinc-finger</keyword>
<dbReference type="InterPro" id="IPR035979">
    <property type="entry name" value="RBD_domain_sf"/>
</dbReference>
<feature type="domain" description="RRM" evidence="13">
    <location>
        <begin position="262"/>
        <end position="340"/>
    </location>
</feature>
<dbReference type="InterPro" id="IPR012677">
    <property type="entry name" value="Nucleotide-bd_a/b_plait_sf"/>
</dbReference>
<dbReference type="GO" id="GO:0006508">
    <property type="term" value="P:proteolysis"/>
    <property type="evidence" value="ECO:0007669"/>
    <property type="project" value="UniProtKB-KW"/>
</dbReference>
<keyword evidence="4" id="KW-0677">Repeat</keyword>
<reference evidence="15" key="1">
    <citation type="submission" date="2023-08" db="EMBL/GenBank/DDBJ databases">
        <authorList>
            <person name="Chen Y."/>
            <person name="Shah S."/>
            <person name="Dougan E. K."/>
            <person name="Thang M."/>
            <person name="Chan C."/>
        </authorList>
    </citation>
    <scope>NUCLEOTIDE SEQUENCE</scope>
</reference>
<evidence type="ECO:0000256" key="9">
    <source>
        <dbReference type="ARBA" id="ARBA00023049"/>
    </source>
</evidence>
<dbReference type="EMBL" id="CAUJNA010003324">
    <property type="protein sequence ID" value="CAJ1399110.1"/>
    <property type="molecule type" value="Genomic_DNA"/>
</dbReference>
<keyword evidence="6" id="KW-0378">Hydrolase</keyword>
<dbReference type="SMART" id="SM00547">
    <property type="entry name" value="ZnF_RBZ"/>
    <property type="match status" value="1"/>
</dbReference>
<gene>
    <name evidence="15" type="ORF">EVOR1521_LOCUS22703</name>
</gene>
<comment type="similarity">
    <text evidence="1">Belongs to the peptidase M16 family.</text>
</comment>
<dbReference type="SUPFAM" id="SSF54928">
    <property type="entry name" value="RNA-binding domain, RBD"/>
    <property type="match status" value="2"/>
</dbReference>
<sequence>MAASAMYDTVHIGGLPPGTSEAVIREIFGQYAPIHAAKVLETAPGQAVEALLGIGKEASQWVVENLNGNIPQGFQTPVSVQMMPAEQGAPQGALQGAPQAAYGAGQFQMASGPPRDNLYIKGLPDGCTDDYMRQIFGQYANVLSCKVLPAAPGKGDAAGYIRFASVEEAKYILETLNGNIPQGLQTPLSIKYAGDRAGSGGADGTEEGDWQCELCSNMNFRRRDYCNICTSPRPPHLAPPPMPAKGKGKAKGPGGSDLPPNINLYVSGLPIGATEETVKSFFIQYGEVFNSKVLPVTAGKNTVAGFVRMAEFEAKWCLENLNGFQPEGFSVPLQVAFAKDKVEDGKKARRDKPIAICYKCWPGDRIRFWTGGVIHGPVPMKRVLEQLLLLLLLLNTAQALLPLPRRSLALGPFLLAPSRPSPARSEEVESAGGSVDSPWNKPRKYSAQVLDNGLRVLLVEDRAAEQMDIAFTAGFGQFDDPKDLPGLAHLTEHLLLGGPGPANSAPLEQWLETREGESNGLTGFESALFTVSCDAEDWADALQRFGHCFRASTDSDPRFTAEAVEREVLRIDSEFQDGLSPALRNLQLLRRRSQAAHPLRAFGPGSLLFDRTGAPLATLSVVCAKPLPQLAAQVAAAFGGLAAPSAALEREAARADPLPAAGGLPVFVIDTPETPALSFTWSIPFGQDLDLVAFRASKPLVVLSHLVAHQGPGSLSSWLRQQGFVPDNLGPKVSAQTPFSTDGFAIWELKIKLSPKGLSNWRAIVTAVFGLLAALRRRYVQDALGGPRRDALREAADEVSDLADIAWRFPPRPPLASELALNMRTAPRPAAYVFASRRFFSAGEWSSLETAPNADLQSKAARFTSAEAQEAAAEEASKVLKRLVPERARLTLFSTSPQGEARSADLVRYGELQVEQPLQKEWLAAGIKPALWWLAPPLNVYLSRADKIQKSPAMPDPDIPESIKSKKGFNGVLWSDACRARLIEPKTERLETPIPRFLWAVPGCIYVSGQFNELVEPLGNEPIVTLTLWLPARCIQEASLQSKAAGRMWLISLQCALESPFFGAALAGCRWESAFFASSSEAGMRLCFQGFCDNLPSFATDVAAAIGAHSGPTNGDELELVRRLALAELQTGKTRRDGASDLRSCLQQIKIGDIQKEAKALWRSAAESAPISQALVAGAISQEQSAELVEKVAAQLPLGRGAMADVSVEPGQRPAAVLTRRPSWQGPVAQSLCRASGLPALLDVCGRTLR</sequence>
<evidence type="ECO:0000256" key="2">
    <source>
        <dbReference type="ARBA" id="ARBA00022670"/>
    </source>
</evidence>
<evidence type="ECO:0000313" key="15">
    <source>
        <dbReference type="EMBL" id="CAJ1399110.1"/>
    </source>
</evidence>
<dbReference type="GO" id="GO:0003723">
    <property type="term" value="F:RNA binding"/>
    <property type="evidence" value="ECO:0007669"/>
    <property type="project" value="UniProtKB-UniRule"/>
</dbReference>
<dbReference type="InterPro" id="IPR011249">
    <property type="entry name" value="Metalloenz_LuxS/M16"/>
</dbReference>
<dbReference type="Proteomes" id="UP001178507">
    <property type="component" value="Unassembled WGS sequence"/>
</dbReference>
<evidence type="ECO:0000256" key="1">
    <source>
        <dbReference type="ARBA" id="ARBA00007261"/>
    </source>
</evidence>
<dbReference type="InterPro" id="IPR036443">
    <property type="entry name" value="Znf_RanBP2_sf"/>
</dbReference>
<evidence type="ECO:0000256" key="7">
    <source>
        <dbReference type="ARBA" id="ARBA00022833"/>
    </source>
</evidence>
<dbReference type="Gene3D" id="3.30.830.10">
    <property type="entry name" value="Metalloenzyme, LuxS/M16 peptidase-like"/>
    <property type="match status" value="3"/>
</dbReference>
<dbReference type="GO" id="GO:0008237">
    <property type="term" value="F:metallopeptidase activity"/>
    <property type="evidence" value="ECO:0007669"/>
    <property type="project" value="UniProtKB-KW"/>
</dbReference>
<evidence type="ECO:0000259" key="13">
    <source>
        <dbReference type="PROSITE" id="PS50102"/>
    </source>
</evidence>
<dbReference type="CDD" id="cd00590">
    <property type="entry name" value="RRM_SF"/>
    <property type="match status" value="1"/>
</dbReference>
<keyword evidence="7" id="KW-0862">Zinc</keyword>
<dbReference type="InterPro" id="IPR002343">
    <property type="entry name" value="Hud_Sxl_RNA"/>
</dbReference>
<dbReference type="Gene3D" id="4.10.1060.10">
    <property type="entry name" value="Zinc finger, RanBP2-type"/>
    <property type="match status" value="1"/>
</dbReference>
<dbReference type="InterPro" id="IPR000504">
    <property type="entry name" value="RRM_dom"/>
</dbReference>
<evidence type="ECO:0000256" key="4">
    <source>
        <dbReference type="ARBA" id="ARBA00022737"/>
    </source>
</evidence>
<dbReference type="PANTHER" id="PTHR43690:SF18">
    <property type="entry name" value="INSULIN-DEGRADING ENZYME-RELATED"/>
    <property type="match status" value="1"/>
</dbReference>
<keyword evidence="9" id="KW-0482">Metalloprotease</keyword>
<dbReference type="SUPFAM" id="SSF63411">
    <property type="entry name" value="LuxS/MPP-like metallohydrolase"/>
    <property type="match status" value="2"/>
</dbReference>
<evidence type="ECO:0008006" key="17">
    <source>
        <dbReference type="Google" id="ProtNLM"/>
    </source>
</evidence>
<evidence type="ECO:0000256" key="3">
    <source>
        <dbReference type="ARBA" id="ARBA00022723"/>
    </source>
</evidence>
<dbReference type="Pfam" id="PF00641">
    <property type="entry name" value="Zn_ribbon_RanBP"/>
    <property type="match status" value="1"/>
</dbReference>
<proteinExistence type="inferred from homology"/>
<feature type="region of interest" description="Disordered" evidence="12">
    <location>
        <begin position="236"/>
        <end position="256"/>
    </location>
</feature>
<dbReference type="InterPro" id="IPR050626">
    <property type="entry name" value="Peptidase_M16"/>
</dbReference>
<dbReference type="PROSITE" id="PS50199">
    <property type="entry name" value="ZF_RANBP2_2"/>
    <property type="match status" value="1"/>
</dbReference>
<keyword evidence="8 10" id="KW-0694">RNA-binding</keyword>
<dbReference type="Pfam" id="PF00675">
    <property type="entry name" value="Peptidase_M16"/>
    <property type="match status" value="1"/>
</dbReference>
<dbReference type="PANTHER" id="PTHR43690">
    <property type="entry name" value="NARDILYSIN"/>
    <property type="match status" value="1"/>
</dbReference>
<evidence type="ECO:0000256" key="12">
    <source>
        <dbReference type="SAM" id="MobiDB-lite"/>
    </source>
</evidence>
<feature type="domain" description="RRM" evidence="13">
    <location>
        <begin position="116"/>
        <end position="195"/>
    </location>
</feature>
<dbReference type="InterPro" id="IPR001876">
    <property type="entry name" value="Znf_RanBP2"/>
</dbReference>
<evidence type="ECO:0000313" key="16">
    <source>
        <dbReference type="Proteomes" id="UP001178507"/>
    </source>
</evidence>
<keyword evidence="3" id="KW-0479">Metal-binding</keyword>
<protein>
    <recommendedName>
        <fullName evidence="17">Insulin-degrading enzyme</fullName>
    </recommendedName>
</protein>
<keyword evidence="2" id="KW-0645">Protease</keyword>
<dbReference type="InterPro" id="IPR011765">
    <property type="entry name" value="Pept_M16_N"/>
</dbReference>
<dbReference type="Pfam" id="PF00076">
    <property type="entry name" value="RRM_1"/>
    <property type="match status" value="2"/>
</dbReference>
<dbReference type="PRINTS" id="PR00961">
    <property type="entry name" value="HUDSXLRNA"/>
</dbReference>
<dbReference type="GO" id="GO:0008270">
    <property type="term" value="F:zinc ion binding"/>
    <property type="evidence" value="ECO:0007669"/>
    <property type="project" value="UniProtKB-KW"/>
</dbReference>
<evidence type="ECO:0000256" key="11">
    <source>
        <dbReference type="PROSITE-ProRule" id="PRU00322"/>
    </source>
</evidence>
<name>A0AA36N556_9DINO</name>
<dbReference type="PROSITE" id="PS50102">
    <property type="entry name" value="RRM"/>
    <property type="match status" value="2"/>
</dbReference>
<dbReference type="SMART" id="SM00360">
    <property type="entry name" value="RRM"/>
    <property type="match status" value="3"/>
</dbReference>
<evidence type="ECO:0000256" key="10">
    <source>
        <dbReference type="PROSITE-ProRule" id="PRU00176"/>
    </source>
</evidence>
<accession>A0AA36N556</accession>
<keyword evidence="16" id="KW-1185">Reference proteome</keyword>
<dbReference type="GO" id="GO:1990904">
    <property type="term" value="C:ribonucleoprotein complex"/>
    <property type="evidence" value="ECO:0007669"/>
    <property type="project" value="InterPro"/>
</dbReference>